<keyword evidence="5 6" id="KW-0472">Membrane</keyword>
<keyword evidence="8" id="KW-1185">Reference proteome</keyword>
<dbReference type="EC" id="2.3.2.3" evidence="6"/>
<dbReference type="eggNOG" id="COG0392">
    <property type="taxonomic scope" value="Bacteria"/>
</dbReference>
<evidence type="ECO:0000256" key="4">
    <source>
        <dbReference type="ARBA" id="ARBA00022989"/>
    </source>
</evidence>
<reference evidence="7 8" key="1">
    <citation type="submission" date="2014-03" db="EMBL/GenBank/DDBJ databases">
        <title>Genome sequence of Clostridium litorale W6, DSM 5388.</title>
        <authorList>
            <person name="Poehlein A."/>
            <person name="Jagirdar A."/>
            <person name="Khonsari B."/>
            <person name="Chibani C.M."/>
            <person name="Gutierrez Gutierrez D.A."/>
            <person name="Davydova E."/>
            <person name="Alghaithi H.S."/>
            <person name="Nair K.P."/>
            <person name="Dhamotharan K."/>
            <person name="Chandran L."/>
            <person name="G W."/>
            <person name="Daniel R."/>
        </authorList>
    </citation>
    <scope>NUCLEOTIDE SEQUENCE [LARGE SCALE GENOMIC DNA]</scope>
    <source>
        <strain evidence="7 8">W6</strain>
    </source>
</reference>
<keyword evidence="6" id="KW-0046">Antibiotic resistance</keyword>
<keyword evidence="3 6" id="KW-0812">Transmembrane</keyword>
<evidence type="ECO:0000256" key="6">
    <source>
        <dbReference type="RuleBase" id="RU363042"/>
    </source>
</evidence>
<dbReference type="Pfam" id="PF03706">
    <property type="entry name" value="LPG_synthase_TM"/>
    <property type="match status" value="1"/>
</dbReference>
<evidence type="ECO:0000313" key="7">
    <source>
        <dbReference type="EMBL" id="KDR94946.1"/>
    </source>
</evidence>
<feature type="transmembrane region" description="Helical" evidence="6">
    <location>
        <begin position="75"/>
        <end position="97"/>
    </location>
</feature>
<keyword evidence="4 6" id="KW-1133">Transmembrane helix</keyword>
<comment type="caution">
    <text evidence="7">The sequence shown here is derived from an EMBL/GenBank/DDBJ whole genome shotgun (WGS) entry which is preliminary data.</text>
</comment>
<comment type="function">
    <text evidence="6">Catalyzes the transfer of a lysyl group from L-lysyl-tRNA(Lys) to membrane-bound phosphatidylglycerol (PG), which produces lysylphosphatidylglycerol (LPG), a major component of the bacterial membrane with a positive net charge. LPG synthesis contributes to bacterial virulence as it is involved in the resistance mechanism against cationic antimicrobial peptides (CAMP) produces by the host's immune system (defensins, cathelicidins) and by the competing microorganisms.</text>
</comment>
<feature type="transmembrane region" description="Helical" evidence="6">
    <location>
        <begin position="311"/>
        <end position="334"/>
    </location>
</feature>
<feature type="transmembrane region" description="Helical" evidence="6">
    <location>
        <begin position="44"/>
        <end position="63"/>
    </location>
</feature>
<dbReference type="GO" id="GO:0005886">
    <property type="term" value="C:plasma membrane"/>
    <property type="evidence" value="ECO:0007669"/>
    <property type="project" value="UniProtKB-SubCell"/>
</dbReference>
<feature type="transmembrane region" description="Helical" evidence="6">
    <location>
        <begin position="234"/>
        <end position="252"/>
    </location>
</feature>
<feature type="transmembrane region" description="Helical" evidence="6">
    <location>
        <begin position="182"/>
        <end position="199"/>
    </location>
</feature>
<keyword evidence="6" id="KW-0443">Lipid metabolism</keyword>
<feature type="transmembrane region" description="Helical" evidence="6">
    <location>
        <begin position="117"/>
        <end position="142"/>
    </location>
</feature>
<dbReference type="InterPro" id="IPR022791">
    <property type="entry name" value="L-PG_synthase/AglD"/>
</dbReference>
<keyword evidence="6" id="KW-0808">Transferase</keyword>
<dbReference type="NCBIfam" id="TIGR00374">
    <property type="entry name" value="flippase-like domain"/>
    <property type="match status" value="1"/>
</dbReference>
<feature type="transmembrane region" description="Helical" evidence="6">
    <location>
        <begin position="272"/>
        <end position="299"/>
    </location>
</feature>
<evidence type="ECO:0000256" key="2">
    <source>
        <dbReference type="ARBA" id="ARBA00022475"/>
    </source>
</evidence>
<evidence type="ECO:0000313" key="8">
    <source>
        <dbReference type="Proteomes" id="UP000027946"/>
    </source>
</evidence>
<feature type="transmembrane region" description="Helical" evidence="6">
    <location>
        <begin position="154"/>
        <end position="176"/>
    </location>
</feature>
<dbReference type="GO" id="GO:0046677">
    <property type="term" value="P:response to antibiotic"/>
    <property type="evidence" value="ECO:0007669"/>
    <property type="project" value="UniProtKB-KW"/>
</dbReference>
<dbReference type="AlphaFoldDB" id="A0A069RD32"/>
<dbReference type="PANTHER" id="PTHR37693">
    <property type="entry name" value="PHOSPHATIDYLGLYCEROL LYSYLTRANSFERASE"/>
    <property type="match status" value="1"/>
</dbReference>
<sequence length="343" mass="39180">MKKHARHLGYLTAVVLMVATMYFLMRNMTLAEISDIAKRVDMKFVVMGFLSLLVYVGIEMWIMDDLIKEICKVKGLWISFKATIVGQYYSLITPFASGGQPAQMYVMKKDNIPLSKSSAVLANKFIFFQVGVTVYSLVLFLFNFGKISAVLQKAMLFVICGLSINTVGLFCVIMLLYNPHKLKRIVYVFLRFIHNIHIIRRHRRKYKIFSRYVDEYKTDIDAIAKNKFLIAKSFLLTGVQLTAYFGITYFVYRALSLHGSSFFEIVSLQSFLYMAVSFIPAPGTLGAGEIGFYSIFGMVFGRGVLRYAILLWRLISFYATLLISAVITFGIYIAEKLEPYIVK</sequence>
<comment type="similarity">
    <text evidence="6">Belongs to the LPG synthase family.</text>
</comment>
<feature type="transmembrane region" description="Helical" evidence="6">
    <location>
        <begin position="7"/>
        <end position="24"/>
    </location>
</feature>
<evidence type="ECO:0000256" key="5">
    <source>
        <dbReference type="ARBA" id="ARBA00023136"/>
    </source>
</evidence>
<dbReference type="EMBL" id="JJMM01000012">
    <property type="protein sequence ID" value="KDR94946.1"/>
    <property type="molecule type" value="Genomic_DNA"/>
</dbReference>
<name>A0A069RD32_PEPLI</name>
<gene>
    <name evidence="6" type="primary">mprF</name>
    <name evidence="7" type="ORF">CLIT_12c00140</name>
</gene>
<proteinExistence type="inferred from homology"/>
<accession>A0A069RD32</accession>
<keyword evidence="2" id="KW-1003">Cell membrane</keyword>
<comment type="subcellular location">
    <subcellularLocation>
        <location evidence="1 6">Cell membrane</location>
        <topology evidence="1 6">Multi-pass membrane protein</topology>
    </subcellularLocation>
</comment>
<organism evidence="7 8">
    <name type="scientific">Peptoclostridium litorale DSM 5388</name>
    <dbReference type="NCBI Taxonomy" id="1121324"/>
    <lineage>
        <taxon>Bacteria</taxon>
        <taxon>Bacillati</taxon>
        <taxon>Bacillota</taxon>
        <taxon>Clostridia</taxon>
        <taxon>Peptostreptococcales</taxon>
        <taxon>Peptoclostridiaceae</taxon>
        <taxon>Peptoclostridium</taxon>
    </lineage>
</organism>
<dbReference type="GO" id="GO:0050071">
    <property type="term" value="F:phosphatidylglycerol lysyltransferase activity"/>
    <property type="evidence" value="ECO:0007669"/>
    <property type="project" value="UniProtKB-EC"/>
</dbReference>
<dbReference type="Proteomes" id="UP000027946">
    <property type="component" value="Unassembled WGS sequence"/>
</dbReference>
<dbReference type="GO" id="GO:0006629">
    <property type="term" value="P:lipid metabolic process"/>
    <property type="evidence" value="ECO:0007669"/>
    <property type="project" value="UniProtKB-KW"/>
</dbReference>
<dbReference type="RefSeq" id="WP_038265626.1">
    <property type="nucleotide sequence ID" value="NZ_FSRH01000018.1"/>
</dbReference>
<dbReference type="OrthoDB" id="9810654at2"/>
<evidence type="ECO:0000256" key="1">
    <source>
        <dbReference type="ARBA" id="ARBA00004651"/>
    </source>
</evidence>
<protein>
    <recommendedName>
        <fullName evidence="6">Phosphatidylglycerol lysyltransferase</fullName>
        <ecNumber evidence="6">2.3.2.3</ecNumber>
    </recommendedName>
    <alternativeName>
        <fullName evidence="6">Lysylphosphatidylglycerol synthase</fullName>
    </alternativeName>
</protein>
<comment type="catalytic activity">
    <reaction evidence="6">
        <text>L-lysyl-tRNA(Lys) + a 1,2-diacyl-sn-glycero-3-phospho-(1'-sn-glycerol) = a 1,2-diacyl-sn-glycero-3-phospho-1'-(3'-O-L-lysyl)-sn-glycerol + tRNA(Lys)</text>
        <dbReference type="Rhea" id="RHEA:10668"/>
        <dbReference type="Rhea" id="RHEA-COMP:9696"/>
        <dbReference type="Rhea" id="RHEA-COMP:9697"/>
        <dbReference type="ChEBI" id="CHEBI:64716"/>
        <dbReference type="ChEBI" id="CHEBI:75792"/>
        <dbReference type="ChEBI" id="CHEBI:78442"/>
        <dbReference type="ChEBI" id="CHEBI:78529"/>
        <dbReference type="EC" id="2.3.2.3"/>
    </reaction>
</comment>
<evidence type="ECO:0000256" key="3">
    <source>
        <dbReference type="ARBA" id="ARBA00022692"/>
    </source>
</evidence>
<dbReference type="STRING" id="1121324.CLIT_12c00140"/>
<dbReference type="PANTHER" id="PTHR37693:SF1">
    <property type="entry name" value="INTEGRAL MEMBRANE PROTEIN"/>
    <property type="match status" value="1"/>
</dbReference>